<protein>
    <recommendedName>
        <fullName evidence="7">HYR domain-containing protein</fullName>
    </recommendedName>
</protein>
<dbReference type="NCBIfam" id="TIGR01414">
    <property type="entry name" value="autotrans_barl"/>
    <property type="match status" value="1"/>
</dbReference>
<dbReference type="EMBL" id="CP021332">
    <property type="protein sequence ID" value="AVX06167.1"/>
    <property type="molecule type" value="Genomic_DNA"/>
</dbReference>
<evidence type="ECO:0000313" key="6">
    <source>
        <dbReference type="Proteomes" id="UP000258927"/>
    </source>
</evidence>
<dbReference type="Proteomes" id="UP000258927">
    <property type="component" value="Plasmid pHL2708Y3"/>
</dbReference>
<feature type="domain" description="Autotransporter" evidence="4">
    <location>
        <begin position="677"/>
        <end position="929"/>
    </location>
</feature>
<reference evidence="5 6" key="1">
    <citation type="submission" date="2017-05" db="EMBL/GenBank/DDBJ databases">
        <title>Genome Analysis of Maritalea myrionectae HL2708#5.</title>
        <authorList>
            <consortium name="Cotde Inc.-PKNU"/>
            <person name="Jang D."/>
            <person name="Oh H.-M."/>
        </authorList>
    </citation>
    <scope>NUCLEOTIDE SEQUENCE [LARGE SCALE GENOMIC DNA]</scope>
    <source>
        <strain evidence="5 6">HL2708#5</strain>
        <plasmid evidence="6">phl2708y3</plasmid>
    </source>
</reference>
<organism evidence="5 6">
    <name type="scientific">Maritalea myrionectae</name>
    <dbReference type="NCBI Taxonomy" id="454601"/>
    <lineage>
        <taxon>Bacteria</taxon>
        <taxon>Pseudomonadati</taxon>
        <taxon>Pseudomonadota</taxon>
        <taxon>Alphaproteobacteria</taxon>
        <taxon>Hyphomicrobiales</taxon>
        <taxon>Devosiaceae</taxon>
        <taxon>Maritalea</taxon>
    </lineage>
</organism>
<name>A0A2R4MJJ8_9HYPH</name>
<dbReference type="InterPro" id="IPR005546">
    <property type="entry name" value="Autotransporte_beta"/>
</dbReference>
<keyword evidence="1" id="KW-0677">Repeat</keyword>
<evidence type="ECO:0000256" key="1">
    <source>
        <dbReference type="ARBA" id="ARBA00022737"/>
    </source>
</evidence>
<feature type="signal peptide" evidence="2">
    <location>
        <begin position="1"/>
        <end position="27"/>
    </location>
</feature>
<dbReference type="SUPFAM" id="SSF103515">
    <property type="entry name" value="Autotransporter"/>
    <property type="match status" value="1"/>
</dbReference>
<dbReference type="SMART" id="SM00869">
    <property type="entry name" value="Autotransporter"/>
    <property type="match status" value="1"/>
</dbReference>
<dbReference type="PROSITE" id="PS51208">
    <property type="entry name" value="AUTOTRANSPORTER"/>
    <property type="match status" value="1"/>
</dbReference>
<evidence type="ECO:0000256" key="2">
    <source>
        <dbReference type="SAM" id="SignalP"/>
    </source>
</evidence>
<dbReference type="PANTHER" id="PTHR24273">
    <property type="entry name" value="FI04643P-RELATED"/>
    <property type="match status" value="1"/>
</dbReference>
<dbReference type="Pfam" id="PF02494">
    <property type="entry name" value="HYR"/>
    <property type="match status" value="3"/>
</dbReference>
<dbReference type="RefSeq" id="WP_117397118.1">
    <property type="nucleotide sequence ID" value="NZ_CP021332.1"/>
</dbReference>
<dbReference type="InterPro" id="IPR003410">
    <property type="entry name" value="HYR_dom"/>
</dbReference>
<feature type="domain" description="HYR" evidence="3">
    <location>
        <begin position="415"/>
        <end position="499"/>
    </location>
</feature>
<evidence type="ECO:0000313" key="5">
    <source>
        <dbReference type="EMBL" id="AVX06167.1"/>
    </source>
</evidence>
<dbReference type="KEGG" id="mmyr:MXMO3_03664"/>
<feature type="chain" id="PRO_5015303088" description="HYR domain-containing protein" evidence="2">
    <location>
        <begin position="28"/>
        <end position="929"/>
    </location>
</feature>
<feature type="domain" description="HYR" evidence="3">
    <location>
        <begin position="243"/>
        <end position="330"/>
    </location>
</feature>
<gene>
    <name evidence="5" type="ORF">MXMO3_03664</name>
</gene>
<dbReference type="AlphaFoldDB" id="A0A2R4MJJ8"/>
<keyword evidence="2" id="KW-0732">Signal</keyword>
<dbReference type="GO" id="GO:0019867">
    <property type="term" value="C:outer membrane"/>
    <property type="evidence" value="ECO:0007669"/>
    <property type="project" value="InterPro"/>
</dbReference>
<geneLocation type="plasmid" evidence="6">
    <name>phl2708y3</name>
</geneLocation>
<proteinExistence type="predicted"/>
<keyword evidence="6" id="KW-1185">Reference proteome</keyword>
<sequence>MKRLLHSFALTALVLLASNVFAIQANAQDTTPPRVQSITLYDPISPYSTNNVFTWEVTFTEAVTGVDVADTRVHVYGALSNSMTGSMTQVSPSVYRFTRTVPFASHTVDGEVRMVVSPTHSVTDLAGNPMVDDTVINGEQSTYYYDVNPPDVTLSTSLSLPTDASTVPIEIDFDETVSDFEFPAIQLGGTAAYVIDFGGSQANYWAHVLLSGEGPFSISIRADGAVDLAGNTNNASHVLSGVRDLTAPVINVPTQIIQSTDPGQDTATVTFPHSANDAVDGPVATTVSTSPTTGLESGDAFPLGTTTVTVRAEDTVGNVSTESFDITIVDTELPVVTSISDIVTTTDPGEDTAVVTFSVGATDNVDGVLPVTITTSPTTGLDSGSAFPIGTTQVQAYAEDSVGNSFTELFKVTVNDDENPVFTSTQSDITIDVPFNENSAIVTYPMPTATDNSGSVTITRTSGLASGSAFPVGTTTVTHQAEDDAGNKVLQSFNVIVGNTPPATLEFEINSNADGNVSLSSSEPNLNHMINVTGGYGSTGQFHIHPSTYSANYVPSTGFVITNASCDNPAVQIDLRTKTIALNLASGQTIVCTLSMSDSAGETAKQVQNFIDGRARQIVGNQPRQSRRLARVQGTAPQPGGLNVLGYKAPDSGHLPVGVSVANDAIEVNYPTSQDEGLAKEWDAWAEATFSRFETDFDEGSFATLHMGVDYLMTPTSILGIGTSIDYTHADVFGSTAYTNGLGFMVGPYYTGEISENLYLDISAKLGRSYNNIATVGTAEDQFGASRGLLNASLFGEVELDQLTVRPDISLNYFYERTDAFVNSFGVSIAEQETRLGDLTFGTTFAWAQPLDNNWTMTPYVTLDGIWTFDSAAANAASTIGEQLRAKTEFGVTLNGYANQTLDFSLAYDGIGDPNYRALSAKFGLSVGF</sequence>
<evidence type="ECO:0000259" key="3">
    <source>
        <dbReference type="PROSITE" id="PS50825"/>
    </source>
</evidence>
<dbReference type="Gene3D" id="2.40.128.130">
    <property type="entry name" value="Autotransporter beta-domain"/>
    <property type="match status" value="1"/>
</dbReference>
<dbReference type="Pfam" id="PF03797">
    <property type="entry name" value="Autotransporter"/>
    <property type="match status" value="1"/>
</dbReference>
<evidence type="ECO:0008006" key="7">
    <source>
        <dbReference type="Google" id="ProtNLM"/>
    </source>
</evidence>
<dbReference type="InterPro" id="IPR006315">
    <property type="entry name" value="OM_autotransptr_brl_dom"/>
</dbReference>
<keyword evidence="5" id="KW-0614">Plasmid</keyword>
<dbReference type="PANTHER" id="PTHR24273:SF32">
    <property type="entry name" value="HYALIN"/>
    <property type="match status" value="1"/>
</dbReference>
<dbReference type="InterPro" id="IPR036709">
    <property type="entry name" value="Autotransporte_beta_dom_sf"/>
</dbReference>
<dbReference type="STRING" id="1122213.GCA_000423365_03418"/>
<accession>A0A2R4MJJ8</accession>
<evidence type="ECO:0000259" key="4">
    <source>
        <dbReference type="PROSITE" id="PS51208"/>
    </source>
</evidence>
<dbReference type="PROSITE" id="PS50825">
    <property type="entry name" value="HYR"/>
    <property type="match status" value="2"/>
</dbReference>